<reference evidence="2" key="1">
    <citation type="submission" date="2018-06" db="EMBL/GenBank/DDBJ databases">
        <authorList>
            <person name="O'Rourke A."/>
        </authorList>
    </citation>
    <scope>NUCLEOTIDE SEQUENCE</scope>
    <source>
        <strain evidence="2">132550021-3</strain>
    </source>
</reference>
<dbReference type="AlphaFoldDB" id="A0AAW4Q9B0"/>
<proteinExistence type="predicted"/>
<keyword evidence="1" id="KW-0812">Transmembrane</keyword>
<evidence type="ECO:0000313" key="3">
    <source>
        <dbReference type="Proteomes" id="UP001199322"/>
    </source>
</evidence>
<dbReference type="EMBL" id="QGBI01000015">
    <property type="protein sequence ID" value="MBX3891502.1"/>
    <property type="molecule type" value="Genomic_DNA"/>
</dbReference>
<evidence type="ECO:0000313" key="2">
    <source>
        <dbReference type="EMBL" id="MBX3891502.1"/>
    </source>
</evidence>
<keyword evidence="1" id="KW-1133">Transmembrane helix</keyword>
<accession>A0AAW4Q9B0</accession>
<dbReference type="RefSeq" id="WP_182553347.1">
    <property type="nucleotide sequence ID" value="NZ_QGAQ01000015.1"/>
</dbReference>
<dbReference type="Proteomes" id="UP001199322">
    <property type="component" value="Unassembled WGS sequence"/>
</dbReference>
<feature type="transmembrane region" description="Helical" evidence="1">
    <location>
        <begin position="16"/>
        <end position="39"/>
    </location>
</feature>
<sequence length="90" mass="9886">MLEDIRLFWRTERTAALFLFASILGLVLAGAAGVTFLVAGNVLAFAVSVFAFLIFALPVFVLSTVNFASAQWDRRQAKHRGGSKRSCQIH</sequence>
<gene>
    <name evidence="2" type="ORF">DEE74_16695</name>
</gene>
<evidence type="ECO:0000256" key="1">
    <source>
        <dbReference type="SAM" id="Phobius"/>
    </source>
</evidence>
<feature type="transmembrane region" description="Helical" evidence="1">
    <location>
        <begin position="45"/>
        <end position="68"/>
    </location>
</feature>
<protein>
    <recommendedName>
        <fullName evidence="4">Transmembrane protein</fullName>
    </recommendedName>
</protein>
<name>A0AAW4Q9B0_RALPI</name>
<comment type="caution">
    <text evidence="2">The sequence shown here is derived from an EMBL/GenBank/DDBJ whole genome shotgun (WGS) entry which is preliminary data.</text>
</comment>
<keyword evidence="1" id="KW-0472">Membrane</keyword>
<organism evidence="2 3">
    <name type="scientific">Ralstonia pickettii</name>
    <name type="common">Burkholderia pickettii</name>
    <dbReference type="NCBI Taxonomy" id="329"/>
    <lineage>
        <taxon>Bacteria</taxon>
        <taxon>Pseudomonadati</taxon>
        <taxon>Pseudomonadota</taxon>
        <taxon>Betaproteobacteria</taxon>
        <taxon>Burkholderiales</taxon>
        <taxon>Burkholderiaceae</taxon>
        <taxon>Ralstonia</taxon>
    </lineage>
</organism>
<evidence type="ECO:0008006" key="4">
    <source>
        <dbReference type="Google" id="ProtNLM"/>
    </source>
</evidence>